<evidence type="ECO:0000256" key="3">
    <source>
        <dbReference type="RuleBase" id="RU003616"/>
    </source>
</evidence>
<comment type="similarity">
    <text evidence="2 3">Belongs to the small heat shock protein (HSP20) family.</text>
</comment>
<evidence type="ECO:0000313" key="6">
    <source>
        <dbReference type="EMBL" id="KAK3948513.1"/>
    </source>
</evidence>
<proteinExistence type="inferred from homology"/>
<dbReference type="PROSITE" id="PS01031">
    <property type="entry name" value="SHSP"/>
    <property type="match status" value="1"/>
</dbReference>
<dbReference type="EMBL" id="MU859259">
    <property type="protein sequence ID" value="KAK3948513.1"/>
    <property type="molecule type" value="Genomic_DNA"/>
</dbReference>
<feature type="compositionally biased region" description="Basic and acidic residues" evidence="4">
    <location>
        <begin position="205"/>
        <end position="249"/>
    </location>
</feature>
<dbReference type="Gene3D" id="2.60.40.790">
    <property type="match status" value="1"/>
</dbReference>
<reference evidence="6" key="2">
    <citation type="submission" date="2023-06" db="EMBL/GenBank/DDBJ databases">
        <authorList>
            <consortium name="Lawrence Berkeley National Laboratory"/>
            <person name="Mondo S.J."/>
            <person name="Hensen N."/>
            <person name="Bonometti L."/>
            <person name="Westerberg I."/>
            <person name="Brannstrom I.O."/>
            <person name="Guillou S."/>
            <person name="Cros-Aarteil S."/>
            <person name="Calhoun S."/>
            <person name="Haridas S."/>
            <person name="Kuo A."/>
            <person name="Pangilinan J."/>
            <person name="Riley R."/>
            <person name="Labutti K."/>
            <person name="Andreopoulos B."/>
            <person name="Lipzen A."/>
            <person name="Chen C."/>
            <person name="Yanf M."/>
            <person name="Daum C."/>
            <person name="Ng V."/>
            <person name="Clum A."/>
            <person name="Steindorff A."/>
            <person name="Ohm R."/>
            <person name="Martin F."/>
            <person name="Silar P."/>
            <person name="Natvig D."/>
            <person name="Lalanne C."/>
            <person name="Gautier V."/>
            <person name="Ament-Velasquez S.L."/>
            <person name="Kruys A."/>
            <person name="Hutchinson M.I."/>
            <person name="Powell A.J."/>
            <person name="Barry K."/>
            <person name="Miller A.N."/>
            <person name="Grigoriev I.V."/>
            <person name="Debuchy R."/>
            <person name="Gladieux P."/>
            <person name="Thoren M.H."/>
            <person name="Johannesson H."/>
        </authorList>
    </citation>
    <scope>NUCLEOTIDE SEQUENCE</scope>
    <source>
        <strain evidence="6">CBS 626.80</strain>
    </source>
</reference>
<evidence type="ECO:0000259" key="5">
    <source>
        <dbReference type="PROSITE" id="PS01031"/>
    </source>
</evidence>
<dbReference type="PANTHER" id="PTHR11527">
    <property type="entry name" value="HEAT-SHOCK PROTEIN 20 FAMILY MEMBER"/>
    <property type="match status" value="1"/>
</dbReference>
<gene>
    <name evidence="6" type="ORF">QBC32DRAFT_351389</name>
</gene>
<reference evidence="6" key="1">
    <citation type="journal article" date="2023" name="Mol. Phylogenet. Evol.">
        <title>Genome-scale phylogeny and comparative genomics of the fungal order Sordariales.</title>
        <authorList>
            <person name="Hensen N."/>
            <person name="Bonometti L."/>
            <person name="Westerberg I."/>
            <person name="Brannstrom I.O."/>
            <person name="Guillou S."/>
            <person name="Cros-Aarteil S."/>
            <person name="Calhoun S."/>
            <person name="Haridas S."/>
            <person name="Kuo A."/>
            <person name="Mondo S."/>
            <person name="Pangilinan J."/>
            <person name="Riley R."/>
            <person name="LaButti K."/>
            <person name="Andreopoulos B."/>
            <person name="Lipzen A."/>
            <person name="Chen C."/>
            <person name="Yan M."/>
            <person name="Daum C."/>
            <person name="Ng V."/>
            <person name="Clum A."/>
            <person name="Steindorff A."/>
            <person name="Ohm R.A."/>
            <person name="Martin F."/>
            <person name="Silar P."/>
            <person name="Natvig D.O."/>
            <person name="Lalanne C."/>
            <person name="Gautier V."/>
            <person name="Ament-Velasquez S.L."/>
            <person name="Kruys A."/>
            <person name="Hutchinson M.I."/>
            <person name="Powell A.J."/>
            <person name="Barry K."/>
            <person name="Miller A.N."/>
            <person name="Grigoriev I.V."/>
            <person name="Debuchy R."/>
            <person name="Gladieux P."/>
            <person name="Hiltunen Thoren M."/>
            <person name="Johannesson H."/>
        </authorList>
    </citation>
    <scope>NUCLEOTIDE SEQUENCE</scope>
    <source>
        <strain evidence="6">CBS 626.80</strain>
    </source>
</reference>
<dbReference type="AlphaFoldDB" id="A0AAN6SCW0"/>
<organism evidence="6 7">
    <name type="scientific">Pseudoneurospora amorphoporcata</name>
    <dbReference type="NCBI Taxonomy" id="241081"/>
    <lineage>
        <taxon>Eukaryota</taxon>
        <taxon>Fungi</taxon>
        <taxon>Dikarya</taxon>
        <taxon>Ascomycota</taxon>
        <taxon>Pezizomycotina</taxon>
        <taxon>Sordariomycetes</taxon>
        <taxon>Sordariomycetidae</taxon>
        <taxon>Sordariales</taxon>
        <taxon>Sordariaceae</taxon>
        <taxon>Pseudoneurospora</taxon>
    </lineage>
</organism>
<evidence type="ECO:0000256" key="1">
    <source>
        <dbReference type="ARBA" id="ARBA00023016"/>
    </source>
</evidence>
<evidence type="ECO:0000313" key="7">
    <source>
        <dbReference type="Proteomes" id="UP001303222"/>
    </source>
</evidence>
<accession>A0AAN6SCW0</accession>
<name>A0AAN6SCW0_9PEZI</name>
<dbReference type="Proteomes" id="UP001303222">
    <property type="component" value="Unassembled WGS sequence"/>
</dbReference>
<dbReference type="CDD" id="cd06464">
    <property type="entry name" value="ACD_sHsps-like"/>
    <property type="match status" value="1"/>
</dbReference>
<dbReference type="InterPro" id="IPR008978">
    <property type="entry name" value="HSP20-like_chaperone"/>
</dbReference>
<dbReference type="InterPro" id="IPR031107">
    <property type="entry name" value="Small_HSP"/>
</dbReference>
<keyword evidence="7" id="KW-1185">Reference proteome</keyword>
<feature type="region of interest" description="Disordered" evidence="4">
    <location>
        <begin position="200"/>
        <end position="258"/>
    </location>
</feature>
<sequence length="310" mass="35104">MAEKLTHMTNIKLPRWCYNEQMTTIIRIPCNTSTDDRKLKDLGRPIQPFCHFLLLFHPRPHRTMRIFPTTSVLFRITKPTASATRPHHLPRSIAHPQTRPISTTMSLFHPRSLSHPSSSLPVGTQPTFSSLFRMLDDFDKYAQQAGNIGSSLIPSASSSMETFNPKFDVTEEDNMYTLQGELPGVDPKNVDIEFTDPQTLVISGHSERSHTEGDPSLRIESSTESKKIESSESKDKSSKQSKDETESSSEKSSTPRYWLSERSYGEFSRVFHFPNSVDQDHVNAKFDHGILDIKVPKAEKKGSRKISIQG</sequence>
<dbReference type="Pfam" id="PF00011">
    <property type="entry name" value="HSP20"/>
    <property type="match status" value="1"/>
</dbReference>
<dbReference type="InterPro" id="IPR002068">
    <property type="entry name" value="A-crystallin/Hsp20_dom"/>
</dbReference>
<comment type="caution">
    <text evidence="6">The sequence shown here is derived from an EMBL/GenBank/DDBJ whole genome shotgun (WGS) entry which is preliminary data.</text>
</comment>
<dbReference type="SUPFAM" id="SSF49764">
    <property type="entry name" value="HSP20-like chaperones"/>
    <property type="match status" value="1"/>
</dbReference>
<keyword evidence="1" id="KW-0346">Stress response</keyword>
<protein>
    <submittedName>
        <fullName evidence="6">HSP20-like chaperone</fullName>
    </submittedName>
</protein>
<feature type="domain" description="SHSP" evidence="5">
    <location>
        <begin position="158"/>
        <end position="310"/>
    </location>
</feature>
<evidence type="ECO:0000256" key="2">
    <source>
        <dbReference type="PROSITE-ProRule" id="PRU00285"/>
    </source>
</evidence>
<evidence type="ECO:0000256" key="4">
    <source>
        <dbReference type="SAM" id="MobiDB-lite"/>
    </source>
</evidence>